<name>C6LIH8_9FIRM</name>
<gene>
    <name evidence="4" type="ORF">BRYFOR_08416</name>
</gene>
<dbReference type="Proteomes" id="UP000005561">
    <property type="component" value="Unassembled WGS sequence"/>
</dbReference>
<keyword evidence="5" id="KW-1185">Reference proteome</keyword>
<evidence type="ECO:0000313" key="5">
    <source>
        <dbReference type="Proteomes" id="UP000005561"/>
    </source>
</evidence>
<reference evidence="4" key="1">
    <citation type="submission" date="2009-07" db="EMBL/GenBank/DDBJ databases">
        <authorList>
            <person name="Weinstock G."/>
            <person name="Sodergren E."/>
            <person name="Clifton S."/>
            <person name="Fulton L."/>
            <person name="Fulton B."/>
            <person name="Courtney L."/>
            <person name="Fronick C."/>
            <person name="Harrison M."/>
            <person name="Strong C."/>
            <person name="Farmer C."/>
            <person name="Delahaunty K."/>
            <person name="Markovic C."/>
            <person name="Hall O."/>
            <person name="Minx P."/>
            <person name="Tomlinson C."/>
            <person name="Mitreva M."/>
            <person name="Nelson J."/>
            <person name="Hou S."/>
            <person name="Wollam A."/>
            <person name="Pepin K.H."/>
            <person name="Johnson M."/>
            <person name="Bhonagiri V."/>
            <person name="Nash W.E."/>
            <person name="Warren W."/>
            <person name="Chinwalla A."/>
            <person name="Mardis E.R."/>
            <person name="Wilson R.K."/>
        </authorList>
    </citation>
    <scope>NUCLEOTIDE SEQUENCE [LARGE SCALE GENOMIC DNA]</scope>
    <source>
        <strain evidence="4">DSM 14469</strain>
    </source>
</reference>
<accession>C6LIH8</accession>
<keyword evidence="2" id="KW-0012">Acyltransferase</keyword>
<sequence length="183" mass="20864">MTEKRTEEEKALQERFDFRSIRQEEAEEAAEIEYICFPPNEACSRKMMLERIAKAPELFLVAADRETGRIAGFLNGISTEEEAFRDEFFTDAGLYNPEGGVVMLLGLDVRPEYRGQGLARELMRRYACREAGNGRRLLILTCLPDKVKMYEKMGFKNKGISASSWGGEQWYEMSCMLSGGAEE</sequence>
<dbReference type="EMBL" id="ACCL02000017">
    <property type="protein sequence ID" value="EET59560.1"/>
    <property type="molecule type" value="Genomic_DNA"/>
</dbReference>
<evidence type="ECO:0000256" key="1">
    <source>
        <dbReference type="ARBA" id="ARBA00022679"/>
    </source>
</evidence>
<dbReference type="InterPro" id="IPR000182">
    <property type="entry name" value="GNAT_dom"/>
</dbReference>
<organism evidence="4 5">
    <name type="scientific">Marvinbryantia formatexigens DSM 14469</name>
    <dbReference type="NCBI Taxonomy" id="478749"/>
    <lineage>
        <taxon>Bacteria</taxon>
        <taxon>Bacillati</taxon>
        <taxon>Bacillota</taxon>
        <taxon>Clostridia</taxon>
        <taxon>Lachnospirales</taxon>
        <taxon>Lachnospiraceae</taxon>
        <taxon>Marvinbryantia</taxon>
    </lineage>
</organism>
<dbReference type="CDD" id="cd04301">
    <property type="entry name" value="NAT_SF"/>
    <property type="match status" value="1"/>
</dbReference>
<feature type="domain" description="N-acetyltransferase" evidence="3">
    <location>
        <begin position="16"/>
        <end position="178"/>
    </location>
</feature>
<dbReference type="PANTHER" id="PTHR10908">
    <property type="entry name" value="SEROTONIN N-ACETYLTRANSFERASE"/>
    <property type="match status" value="1"/>
</dbReference>
<keyword evidence="1" id="KW-0808">Transferase</keyword>
<dbReference type="STRING" id="168384.SAMN05660368_01860"/>
<evidence type="ECO:0000313" key="4">
    <source>
        <dbReference type="EMBL" id="EET59560.1"/>
    </source>
</evidence>
<comment type="caution">
    <text evidence="4">The sequence shown here is derived from an EMBL/GenBank/DDBJ whole genome shotgun (WGS) entry which is preliminary data.</text>
</comment>
<dbReference type="OrthoDB" id="9800962at2"/>
<dbReference type="Pfam" id="PF00583">
    <property type="entry name" value="Acetyltransf_1"/>
    <property type="match status" value="1"/>
</dbReference>
<dbReference type="PROSITE" id="PS51186">
    <property type="entry name" value="GNAT"/>
    <property type="match status" value="1"/>
</dbReference>
<evidence type="ECO:0000259" key="3">
    <source>
        <dbReference type="PROSITE" id="PS51186"/>
    </source>
</evidence>
<dbReference type="Gene3D" id="3.40.630.30">
    <property type="match status" value="1"/>
</dbReference>
<dbReference type="AlphaFoldDB" id="C6LIH8"/>
<evidence type="ECO:0000256" key="2">
    <source>
        <dbReference type="ARBA" id="ARBA00023315"/>
    </source>
</evidence>
<dbReference type="eggNOG" id="COG0454">
    <property type="taxonomic scope" value="Bacteria"/>
</dbReference>
<proteinExistence type="predicted"/>
<protein>
    <submittedName>
        <fullName evidence="4">Acetyltransferase, GNAT family</fullName>
    </submittedName>
</protein>
<dbReference type="GO" id="GO:0008080">
    <property type="term" value="F:N-acetyltransferase activity"/>
    <property type="evidence" value="ECO:0007669"/>
    <property type="project" value="UniProtKB-ARBA"/>
</dbReference>
<dbReference type="RefSeq" id="WP_006863190.1">
    <property type="nucleotide sequence ID" value="NZ_ACCL02000017.1"/>
</dbReference>
<dbReference type="InterPro" id="IPR016181">
    <property type="entry name" value="Acyl_CoA_acyltransferase"/>
</dbReference>
<dbReference type="InterPro" id="IPR051635">
    <property type="entry name" value="SNAT-like"/>
</dbReference>
<dbReference type="PANTHER" id="PTHR10908:SF0">
    <property type="entry name" value="SEROTONIN N-ACETYLTRANSFERASE"/>
    <property type="match status" value="1"/>
</dbReference>
<dbReference type="SUPFAM" id="SSF55729">
    <property type="entry name" value="Acyl-CoA N-acyltransferases (Nat)"/>
    <property type="match status" value="1"/>
</dbReference>